<accession>A0A2J6Q0F4</accession>
<dbReference type="Proteomes" id="UP000235672">
    <property type="component" value="Unassembled WGS sequence"/>
</dbReference>
<gene>
    <name evidence="7" type="ORF">NA56DRAFT_602791</name>
</gene>
<organism evidence="7 8">
    <name type="scientific">Hyaloscypha hepaticicola</name>
    <dbReference type="NCBI Taxonomy" id="2082293"/>
    <lineage>
        <taxon>Eukaryota</taxon>
        <taxon>Fungi</taxon>
        <taxon>Dikarya</taxon>
        <taxon>Ascomycota</taxon>
        <taxon>Pezizomycotina</taxon>
        <taxon>Leotiomycetes</taxon>
        <taxon>Helotiales</taxon>
        <taxon>Hyaloscyphaceae</taxon>
        <taxon>Hyaloscypha</taxon>
    </lineage>
</organism>
<dbReference type="GO" id="GO:0030134">
    <property type="term" value="C:COPII-coated ER to Golgi transport vesicle"/>
    <property type="evidence" value="ECO:0007669"/>
    <property type="project" value="TreeGrafter"/>
</dbReference>
<evidence type="ECO:0000256" key="6">
    <source>
        <dbReference type="SAM" id="Phobius"/>
    </source>
</evidence>
<feature type="transmembrane region" description="Helical" evidence="6">
    <location>
        <begin position="49"/>
        <end position="80"/>
    </location>
</feature>
<evidence type="ECO:0000313" key="7">
    <source>
        <dbReference type="EMBL" id="PMD19770.1"/>
    </source>
</evidence>
<keyword evidence="3 6" id="KW-0812">Transmembrane</keyword>
<dbReference type="STRING" id="1745343.A0A2J6Q0F4"/>
<dbReference type="GO" id="GO:0005789">
    <property type="term" value="C:endoplasmic reticulum membrane"/>
    <property type="evidence" value="ECO:0007669"/>
    <property type="project" value="TreeGrafter"/>
</dbReference>
<evidence type="ECO:0000313" key="8">
    <source>
        <dbReference type="Proteomes" id="UP000235672"/>
    </source>
</evidence>
<comment type="subcellular location">
    <subcellularLocation>
        <location evidence="1">Membrane</location>
        <topology evidence="1">Multi-pass membrane protein</topology>
    </subcellularLocation>
</comment>
<dbReference type="OrthoDB" id="28257at2759"/>
<dbReference type="GO" id="GO:0006888">
    <property type="term" value="P:endoplasmic reticulum to Golgi vesicle-mediated transport"/>
    <property type="evidence" value="ECO:0007669"/>
    <property type="project" value="InterPro"/>
</dbReference>
<dbReference type="PANTHER" id="PTHR13144:SF0">
    <property type="entry name" value="PROTEIN TEX261"/>
    <property type="match status" value="1"/>
</dbReference>
<proteinExistence type="inferred from homology"/>
<evidence type="ECO:0000256" key="4">
    <source>
        <dbReference type="ARBA" id="ARBA00022989"/>
    </source>
</evidence>
<evidence type="ECO:0000256" key="5">
    <source>
        <dbReference type="ARBA" id="ARBA00023136"/>
    </source>
</evidence>
<feature type="transmembrane region" description="Helical" evidence="6">
    <location>
        <begin position="92"/>
        <end position="112"/>
    </location>
</feature>
<evidence type="ECO:0000256" key="1">
    <source>
        <dbReference type="ARBA" id="ARBA00004141"/>
    </source>
</evidence>
<evidence type="ECO:0000256" key="3">
    <source>
        <dbReference type="ARBA" id="ARBA00022692"/>
    </source>
</evidence>
<reference evidence="7 8" key="1">
    <citation type="submission" date="2016-05" db="EMBL/GenBank/DDBJ databases">
        <title>A degradative enzymes factory behind the ericoid mycorrhizal symbiosis.</title>
        <authorList>
            <consortium name="DOE Joint Genome Institute"/>
            <person name="Martino E."/>
            <person name="Morin E."/>
            <person name="Grelet G."/>
            <person name="Kuo A."/>
            <person name="Kohler A."/>
            <person name="Daghino S."/>
            <person name="Barry K."/>
            <person name="Choi C."/>
            <person name="Cichocki N."/>
            <person name="Clum A."/>
            <person name="Copeland A."/>
            <person name="Hainaut M."/>
            <person name="Haridas S."/>
            <person name="Labutti K."/>
            <person name="Lindquist E."/>
            <person name="Lipzen A."/>
            <person name="Khouja H.-R."/>
            <person name="Murat C."/>
            <person name="Ohm R."/>
            <person name="Olson A."/>
            <person name="Spatafora J."/>
            <person name="Veneault-Fourrey C."/>
            <person name="Henrissat B."/>
            <person name="Grigoriev I."/>
            <person name="Martin F."/>
            <person name="Perotto S."/>
        </authorList>
    </citation>
    <scope>NUCLEOTIDE SEQUENCE [LARGE SCALE GENOMIC DNA]</scope>
    <source>
        <strain evidence="7 8">UAMH 7357</strain>
    </source>
</reference>
<protein>
    <submittedName>
        <fullName evidence="7">DUF396-domain-containing protein</fullName>
    </submittedName>
</protein>
<dbReference type="InterPro" id="IPR007277">
    <property type="entry name" value="Svp26/Tex261"/>
</dbReference>
<comment type="similarity">
    <text evidence="2">Belongs to the SVP26 family.</text>
</comment>
<feature type="transmembrane region" description="Helical" evidence="6">
    <location>
        <begin position="7"/>
        <end position="29"/>
    </location>
</feature>
<dbReference type="Pfam" id="PF04148">
    <property type="entry name" value="Erv26"/>
    <property type="match status" value="1"/>
</dbReference>
<feature type="transmembrane region" description="Helical" evidence="6">
    <location>
        <begin position="139"/>
        <end position="158"/>
    </location>
</feature>
<sequence>MWILPLVGYIGLGLGFGFLTLAIASGLYYLSELVEEHTVFAKKLLTRLIYAVITLQALLCLIDGFSFWLSLLSIVSHVVYLGNMRKFPIVKLSDPLFITSCVLVLLNHYVWFTHFSTSTLMSYPASRYDPSTLPTFTEIASYFGLCVWLVPFSLFVSLSASDNVLPTMGSEDPGMPGSGAQGKSKRQGMVKVVVDTVREWIGELGRLAGWSRPERGF</sequence>
<dbReference type="PANTHER" id="PTHR13144">
    <property type="entry name" value="TEX261 PROTEIN"/>
    <property type="match status" value="1"/>
</dbReference>
<dbReference type="GO" id="GO:0097020">
    <property type="term" value="F:COPII receptor activity"/>
    <property type="evidence" value="ECO:0007669"/>
    <property type="project" value="InterPro"/>
</dbReference>
<evidence type="ECO:0000256" key="2">
    <source>
        <dbReference type="ARBA" id="ARBA00008096"/>
    </source>
</evidence>
<keyword evidence="8" id="KW-1185">Reference proteome</keyword>
<name>A0A2J6Q0F4_9HELO</name>
<dbReference type="GO" id="GO:0000139">
    <property type="term" value="C:Golgi membrane"/>
    <property type="evidence" value="ECO:0007669"/>
    <property type="project" value="TreeGrafter"/>
</dbReference>
<dbReference type="AlphaFoldDB" id="A0A2J6Q0F4"/>
<keyword evidence="5 6" id="KW-0472">Membrane</keyword>
<dbReference type="EMBL" id="KZ613488">
    <property type="protein sequence ID" value="PMD19770.1"/>
    <property type="molecule type" value="Genomic_DNA"/>
</dbReference>
<keyword evidence="4 6" id="KW-1133">Transmembrane helix</keyword>